<protein>
    <submittedName>
        <fullName evidence="2">DUF3953 domain-containing protein</fullName>
    </submittedName>
</protein>
<dbReference type="AlphaFoldDB" id="A0A3M8HGG9"/>
<evidence type="ECO:0000313" key="2">
    <source>
        <dbReference type="EMBL" id="RND01114.1"/>
    </source>
</evidence>
<keyword evidence="1" id="KW-1133">Transmembrane helix</keyword>
<evidence type="ECO:0000256" key="1">
    <source>
        <dbReference type="SAM" id="Phobius"/>
    </source>
</evidence>
<comment type="caution">
    <text evidence="2">The sequence shown here is derived from an EMBL/GenBank/DDBJ whole genome shotgun (WGS) entry which is preliminary data.</text>
</comment>
<accession>A0A3M8HGG9</accession>
<dbReference type="Proteomes" id="UP000279909">
    <property type="component" value="Unassembled WGS sequence"/>
</dbReference>
<evidence type="ECO:0000313" key="3">
    <source>
        <dbReference type="Proteomes" id="UP000279909"/>
    </source>
</evidence>
<feature type="transmembrane region" description="Helical" evidence="1">
    <location>
        <begin position="7"/>
        <end position="28"/>
    </location>
</feature>
<reference evidence="2 3" key="1">
    <citation type="journal article" date="2014" name="Int. J. Syst. Evol. Microbiol.">
        <title>Lysinibacillus halotolerans sp. nov., isolated from saline-alkaline soil.</title>
        <authorList>
            <person name="Kong D."/>
            <person name="Wang Y."/>
            <person name="Zhao B."/>
            <person name="Li Y."/>
            <person name="Song J."/>
            <person name="Zhai Y."/>
            <person name="Zhang C."/>
            <person name="Wang H."/>
            <person name="Chen X."/>
            <person name="Zhao B."/>
            <person name="Ruan Z."/>
        </authorList>
    </citation>
    <scope>NUCLEOTIDE SEQUENCE [LARGE SCALE GENOMIC DNA]</scope>
    <source>
        <strain evidence="2 3">MCCC 1A12703</strain>
    </source>
</reference>
<keyword evidence="1" id="KW-0472">Membrane</keyword>
<organism evidence="2 3">
    <name type="scientific">Lysinibacillus halotolerans</name>
    <dbReference type="NCBI Taxonomy" id="1368476"/>
    <lineage>
        <taxon>Bacteria</taxon>
        <taxon>Bacillati</taxon>
        <taxon>Bacillota</taxon>
        <taxon>Bacilli</taxon>
        <taxon>Bacillales</taxon>
        <taxon>Bacillaceae</taxon>
        <taxon>Lysinibacillus</taxon>
    </lineage>
</organism>
<keyword evidence="1" id="KW-0812">Transmembrane</keyword>
<dbReference type="EMBL" id="RHLQ01000003">
    <property type="protein sequence ID" value="RND01114.1"/>
    <property type="molecule type" value="Genomic_DNA"/>
</dbReference>
<dbReference type="RefSeq" id="WP_122970682.1">
    <property type="nucleotide sequence ID" value="NZ_RHLQ01000003.1"/>
</dbReference>
<name>A0A3M8HGG9_9BACI</name>
<sequence length="83" mass="9412">MENKWSFVLLMQPVAGLLLILIAIYTFTVGSPHLLPWAFVLMGPLFLAMGIYEMKRQSKNPSIFYFCLAALSLLFALFSFTAF</sequence>
<feature type="transmembrane region" description="Helical" evidence="1">
    <location>
        <begin position="34"/>
        <end position="51"/>
    </location>
</feature>
<feature type="transmembrane region" description="Helical" evidence="1">
    <location>
        <begin position="63"/>
        <end position="82"/>
    </location>
</feature>
<dbReference type="OrthoDB" id="2736367at2"/>
<keyword evidence="3" id="KW-1185">Reference proteome</keyword>
<proteinExistence type="predicted"/>
<gene>
    <name evidence="2" type="ORF">EC501_02345</name>
</gene>